<accession>A0A3G3BVZ5</accession>
<keyword evidence="2" id="KW-1185">Reference proteome</keyword>
<reference evidence="1 2" key="1">
    <citation type="submission" date="2018-09" db="EMBL/GenBank/DDBJ databases">
        <title>Comparative Genomic Analysis of Eight Novel Haloalkaliphilic Bacteriophages from Lake Elmenteita, Kenya.</title>
        <authorList>
            <person name="Akhwale J.K."/>
        </authorList>
    </citation>
    <scope>NUCLEOTIDE SEQUENCE [LARGE SCALE GENOMIC DNA]</scope>
</reference>
<name>A0A3G3BVZ5_9CAUD</name>
<evidence type="ECO:0000313" key="1">
    <source>
        <dbReference type="EMBL" id="AYP68424.1"/>
    </source>
</evidence>
<dbReference type="EMBL" id="MH884509">
    <property type="protein sequence ID" value="AYP68424.1"/>
    <property type="molecule type" value="Genomic_DNA"/>
</dbReference>
<proteinExistence type="predicted"/>
<evidence type="ECO:0000313" key="2">
    <source>
        <dbReference type="Proteomes" id="UP000275028"/>
    </source>
</evidence>
<sequence length="143" mass="16461">MIRDLTAEEKASIKKQKDKANKHYNEIKKSLTQQLREASKGQKGHITDRMRQLQRSRDAVPAIKGTPVVFLLEGKEIKLNYDLIKKALRLTKGFTRTVSIEGLYLIIQYENKTGKGRYEFIQLGDEYTLLELPAVELEGVYYG</sequence>
<gene>
    <name evidence="1" type="ORF">BboS125_00055</name>
</gene>
<organism evidence="1 2">
    <name type="scientific">Bacillus phage vB_BboS-125</name>
    <dbReference type="NCBI Taxonomy" id="2419618"/>
    <lineage>
        <taxon>Viruses</taxon>
        <taxon>Duplodnaviria</taxon>
        <taxon>Heunggongvirae</taxon>
        <taxon>Uroviricota</taxon>
        <taxon>Caudoviricetes</taxon>
        <taxon>Elmenteitavirus</taxon>
        <taxon>Elmenteitavirus ev125</taxon>
    </lineage>
</organism>
<dbReference type="Proteomes" id="UP000275028">
    <property type="component" value="Segment"/>
</dbReference>
<protein>
    <submittedName>
        <fullName evidence="1">Uncharacterized protein</fullName>
    </submittedName>
</protein>